<dbReference type="AlphaFoldDB" id="A0A2S4LUS1"/>
<evidence type="ECO:0008006" key="3">
    <source>
        <dbReference type="Google" id="ProtNLM"/>
    </source>
</evidence>
<name>A0A2S4LUS1_9BURK</name>
<accession>A0A2S4LUS1</accession>
<protein>
    <recommendedName>
        <fullName evidence="3">Stationary phase growth adaptation protein</fullName>
    </recommendedName>
</protein>
<organism evidence="1 2">
    <name type="scientific">Paraburkholderia eburnea</name>
    <dbReference type="NCBI Taxonomy" id="1189126"/>
    <lineage>
        <taxon>Bacteria</taxon>
        <taxon>Pseudomonadati</taxon>
        <taxon>Pseudomonadota</taxon>
        <taxon>Betaproteobacteria</taxon>
        <taxon>Burkholderiales</taxon>
        <taxon>Burkholderiaceae</taxon>
        <taxon>Paraburkholderia</taxon>
    </lineage>
</organism>
<reference evidence="1 2" key="1">
    <citation type="submission" date="2018-01" db="EMBL/GenBank/DDBJ databases">
        <title>Genomic Encyclopedia of Type Strains, Phase III (KMG-III): the genomes of soil and plant-associated and newly described type strains.</title>
        <authorList>
            <person name="Whitman W."/>
        </authorList>
    </citation>
    <scope>NUCLEOTIDE SEQUENCE [LARGE SCALE GENOMIC DNA]</scope>
    <source>
        <strain evidence="1 2">JCM 18070</strain>
    </source>
</reference>
<evidence type="ECO:0000313" key="1">
    <source>
        <dbReference type="EMBL" id="POR46188.1"/>
    </source>
</evidence>
<evidence type="ECO:0000313" key="2">
    <source>
        <dbReference type="Proteomes" id="UP000237381"/>
    </source>
</evidence>
<keyword evidence="2" id="KW-1185">Reference proteome</keyword>
<dbReference type="EMBL" id="PQGA01000026">
    <property type="protein sequence ID" value="POR46188.1"/>
    <property type="molecule type" value="Genomic_DNA"/>
</dbReference>
<sequence>MSQLAIAIEESLSDSARRFDPVTWHGEQWDLSHLDPFAFRIDPGLGTVLTVVVVFSCHCFTHSFRRDTRARSEIPRHEIYDDGREQRVLDAQRYALSRQFLRAIATSLHTRRITIADRRQPNFVTLDTVNADGTVSQYAVFFETGKDRQRKRRMFVRIQSAYLLDGGLTKRQAVAGKVKFNTLLRTAYQGKKIGG</sequence>
<gene>
    <name evidence="1" type="ORF">B0G62_12637</name>
</gene>
<comment type="caution">
    <text evidence="1">The sequence shown here is derived from an EMBL/GenBank/DDBJ whole genome shotgun (WGS) entry which is preliminary data.</text>
</comment>
<dbReference type="Proteomes" id="UP000237381">
    <property type="component" value="Unassembled WGS sequence"/>
</dbReference>
<proteinExistence type="predicted"/>
<dbReference type="RefSeq" id="WP_103707424.1">
    <property type="nucleotide sequence ID" value="NZ_PQGA01000026.1"/>
</dbReference>
<dbReference type="OrthoDB" id="63182at2"/>